<dbReference type="EMBL" id="GBHO01024941">
    <property type="protein sequence ID" value="JAG18663.1"/>
    <property type="molecule type" value="Transcribed_RNA"/>
</dbReference>
<protein>
    <submittedName>
        <fullName evidence="1">Putative ORF22-like protein</fullName>
    </submittedName>
</protein>
<sequence>METGSQYTIVDVLHELNAYLANNSCSVREFLCNFSQSVVCHALCDIVCHMCKGNEVSIADVIHEYLDIDDGNSILSLALKVMANAGFLSPQFINLFHTDSVYSMALRVAMNLLISDLSKVVDPYDPITHCLVLLLDLLCKAIRMWLERCEGVCDTCILSPPYRDFLRTFPIPTLYTESYFQSTAPAGFTKLYYIQHRRELYLDNHIIPCRLIFDVPNCSLYDSAAPDSPTPPILDSLFYILLNLFRNPSLLTHQTLQLVVDAVDAVSDSDPSGTLHHVVALHWFILHSAVSEDYSMHHSYRQNPSNALLLLRQMVDSVDCVCAHIRSALTSDHSLHICDLVTQDVVGSCASTAGLLVYLRWIVANIPLLSTSVTHSAYLLNTYTSGVEVQKDCVDARSAIVRNCIVLYNSIFVDPV</sequence>
<reference evidence="1" key="1">
    <citation type="journal article" date="2014" name="PLoS ONE">
        <title>Transcriptome-Based Identification of ABC Transporters in the Western Tarnished Plant Bug Lygus hesperus.</title>
        <authorList>
            <person name="Hull J.J."/>
            <person name="Chaney K."/>
            <person name="Geib S.M."/>
            <person name="Fabrick J.A."/>
            <person name="Brent C.S."/>
            <person name="Walsh D."/>
            <person name="Lavine L.C."/>
        </authorList>
    </citation>
    <scope>NUCLEOTIDE SEQUENCE</scope>
</reference>
<evidence type="ECO:0000313" key="2">
    <source>
        <dbReference type="EMBL" id="JAG18663.1"/>
    </source>
</evidence>
<dbReference type="EMBL" id="GDHC01018427">
    <property type="protein sequence ID" value="JAQ00202.1"/>
    <property type="molecule type" value="Transcribed_RNA"/>
</dbReference>
<reference evidence="3" key="3">
    <citation type="journal article" date="2016" name="Gigascience">
        <title>De novo construction of an expanded transcriptome assembly for the western tarnished plant bug, Lygus hesperus.</title>
        <authorList>
            <person name="Tassone E.E."/>
            <person name="Geib S.M."/>
            <person name="Hall B."/>
            <person name="Fabrick J.A."/>
            <person name="Brent C.S."/>
            <person name="Hull J.J."/>
        </authorList>
    </citation>
    <scope>NUCLEOTIDE SEQUENCE</scope>
</reference>
<proteinExistence type="predicted"/>
<evidence type="ECO:0000313" key="3">
    <source>
        <dbReference type="EMBL" id="JAQ00202.1"/>
    </source>
</evidence>
<dbReference type="AlphaFoldDB" id="A0A0A9XNJ9"/>
<organism evidence="1">
    <name type="scientific">Lygus hesperus</name>
    <name type="common">Western plant bug</name>
    <dbReference type="NCBI Taxonomy" id="30085"/>
    <lineage>
        <taxon>Eukaryota</taxon>
        <taxon>Metazoa</taxon>
        <taxon>Ecdysozoa</taxon>
        <taxon>Arthropoda</taxon>
        <taxon>Hexapoda</taxon>
        <taxon>Insecta</taxon>
        <taxon>Pterygota</taxon>
        <taxon>Neoptera</taxon>
        <taxon>Paraneoptera</taxon>
        <taxon>Hemiptera</taxon>
        <taxon>Heteroptera</taxon>
        <taxon>Panheteroptera</taxon>
        <taxon>Cimicomorpha</taxon>
        <taxon>Miridae</taxon>
        <taxon>Mirini</taxon>
        <taxon>Lygus</taxon>
    </lineage>
</organism>
<reference evidence="1" key="2">
    <citation type="submission" date="2014-07" db="EMBL/GenBank/DDBJ databases">
        <authorList>
            <person name="Hull J."/>
        </authorList>
    </citation>
    <scope>NUCLEOTIDE SEQUENCE</scope>
</reference>
<evidence type="ECO:0000313" key="1">
    <source>
        <dbReference type="EMBL" id="JAG18660.1"/>
    </source>
</evidence>
<name>A0A0A9XNJ9_LYGHE</name>
<accession>A0A0A9XNJ9</accession>
<gene>
    <name evidence="1" type="primary">Y022_1</name>
    <name evidence="2" type="synonym">Y022_0</name>
    <name evidence="1" type="ORF">CM83_14864</name>
    <name evidence="2" type="ORF">CM83_14868</name>
    <name evidence="3" type="ORF">g.3512</name>
</gene>
<dbReference type="EMBL" id="GBHO01024944">
    <property type="protein sequence ID" value="JAG18660.1"/>
    <property type="molecule type" value="Transcribed_RNA"/>
</dbReference>